<dbReference type="GO" id="GO:0006749">
    <property type="term" value="P:glutathione metabolic process"/>
    <property type="evidence" value="ECO:0007669"/>
    <property type="project" value="TreeGrafter"/>
</dbReference>
<evidence type="ECO:0000259" key="5">
    <source>
        <dbReference type="PROSITE" id="PS50404"/>
    </source>
</evidence>
<dbReference type="InterPro" id="IPR050213">
    <property type="entry name" value="GST_superfamily"/>
</dbReference>
<evidence type="ECO:0000256" key="4">
    <source>
        <dbReference type="ARBA" id="ARBA00047960"/>
    </source>
</evidence>
<evidence type="ECO:0000313" key="7">
    <source>
        <dbReference type="Proteomes" id="UP000192578"/>
    </source>
</evidence>
<comment type="caution">
    <text evidence="6">The sequence shown here is derived from an EMBL/GenBank/DDBJ whole genome shotgun (WGS) entry which is preliminary data.</text>
</comment>
<dbReference type="SUPFAM" id="SSF52833">
    <property type="entry name" value="Thioredoxin-like"/>
    <property type="match status" value="1"/>
</dbReference>
<dbReference type="InterPro" id="IPR004045">
    <property type="entry name" value="Glutathione_S-Trfase_N"/>
</dbReference>
<evidence type="ECO:0000313" key="6">
    <source>
        <dbReference type="EMBL" id="OWA55174.1"/>
    </source>
</evidence>
<comment type="catalytic activity">
    <reaction evidence="4">
        <text>RX + glutathione = an S-substituted glutathione + a halide anion + H(+)</text>
        <dbReference type="Rhea" id="RHEA:16437"/>
        <dbReference type="ChEBI" id="CHEBI:15378"/>
        <dbReference type="ChEBI" id="CHEBI:16042"/>
        <dbReference type="ChEBI" id="CHEBI:17792"/>
        <dbReference type="ChEBI" id="CHEBI:57925"/>
        <dbReference type="ChEBI" id="CHEBI:90779"/>
        <dbReference type="EC" id="2.5.1.18"/>
    </reaction>
</comment>
<dbReference type="Pfam" id="PF02798">
    <property type="entry name" value="GST_N"/>
    <property type="match status" value="1"/>
</dbReference>
<dbReference type="PROSITE" id="PS50404">
    <property type="entry name" value="GST_NTER"/>
    <property type="match status" value="1"/>
</dbReference>
<accession>A0A9X6RP23</accession>
<dbReference type="EMBL" id="MTYJ01000568">
    <property type="protein sequence ID" value="OWA55174.1"/>
    <property type="molecule type" value="Genomic_DNA"/>
</dbReference>
<evidence type="ECO:0000256" key="3">
    <source>
        <dbReference type="ARBA" id="ARBA00038317"/>
    </source>
</evidence>
<dbReference type="SFLD" id="SFLDS00019">
    <property type="entry name" value="Glutathione_Transferase_(cytos"/>
    <property type="match status" value="1"/>
</dbReference>
<name>A0A9X6RP23_HYPEX</name>
<feature type="domain" description="GST N-terminal" evidence="5">
    <location>
        <begin position="6"/>
        <end position="93"/>
    </location>
</feature>
<dbReference type="GO" id="GO:0004364">
    <property type="term" value="F:glutathione transferase activity"/>
    <property type="evidence" value="ECO:0007669"/>
    <property type="project" value="UniProtKB-EC"/>
</dbReference>
<sequence>MADAAPKYKLIYFNAPAKAEPLRWMFAYGGVPFEDFRIKERPQIVTGKPNPEWDELKQKLPFGVVPVLEVNGEYLGEGAAIARYLAPKCGLAGANEWETAQADGIVTFIENEKKSESREERIPLSAKHNQYDLARKTFVKKIEEQCTFLNGSRDNISPESKRQEFPCLVAAHRSWFVNFGTSNGSNIYSL</sequence>
<dbReference type="CDD" id="cd03039">
    <property type="entry name" value="GST_N_Sigma_like"/>
    <property type="match status" value="1"/>
</dbReference>
<organism evidence="6 7">
    <name type="scientific">Hypsibius exemplaris</name>
    <name type="common">Freshwater tardigrade</name>
    <dbReference type="NCBI Taxonomy" id="2072580"/>
    <lineage>
        <taxon>Eukaryota</taxon>
        <taxon>Metazoa</taxon>
        <taxon>Ecdysozoa</taxon>
        <taxon>Tardigrada</taxon>
        <taxon>Eutardigrada</taxon>
        <taxon>Parachela</taxon>
        <taxon>Hypsibioidea</taxon>
        <taxon>Hypsibiidae</taxon>
        <taxon>Hypsibius</taxon>
    </lineage>
</organism>
<evidence type="ECO:0000256" key="2">
    <source>
        <dbReference type="ARBA" id="ARBA00022679"/>
    </source>
</evidence>
<dbReference type="PANTHER" id="PTHR11571:SF224">
    <property type="entry name" value="HEMATOPOIETIC PROSTAGLANDIN D SYNTHASE"/>
    <property type="match status" value="1"/>
</dbReference>
<comment type="similarity">
    <text evidence="3">Belongs to the GST superfamily. Sigma family.</text>
</comment>
<dbReference type="OrthoDB" id="414243at2759"/>
<dbReference type="AlphaFoldDB" id="A0A9X6RP23"/>
<dbReference type="InterPro" id="IPR040079">
    <property type="entry name" value="Glutathione_S-Trfase"/>
</dbReference>
<dbReference type="Gene3D" id="1.20.1050.130">
    <property type="match status" value="1"/>
</dbReference>
<protein>
    <recommendedName>
        <fullName evidence="1">glutathione transferase</fullName>
        <ecNumber evidence="1">2.5.1.18</ecNumber>
    </recommendedName>
</protein>
<proteinExistence type="inferred from homology"/>
<keyword evidence="7" id="KW-1185">Reference proteome</keyword>
<evidence type="ECO:0000256" key="1">
    <source>
        <dbReference type="ARBA" id="ARBA00012452"/>
    </source>
</evidence>
<gene>
    <name evidence="6" type="ORF">BV898_19561</name>
</gene>
<reference evidence="7" key="1">
    <citation type="submission" date="2017-01" db="EMBL/GenBank/DDBJ databases">
        <title>Comparative genomics of anhydrobiosis in the tardigrade Hypsibius dujardini.</title>
        <authorList>
            <person name="Yoshida Y."/>
            <person name="Koutsovoulos G."/>
            <person name="Laetsch D."/>
            <person name="Stevens L."/>
            <person name="Kumar S."/>
            <person name="Horikawa D."/>
            <person name="Ishino K."/>
            <person name="Komine S."/>
            <person name="Tomita M."/>
            <person name="Blaxter M."/>
            <person name="Arakawa K."/>
        </authorList>
    </citation>
    <scope>NUCLEOTIDE SEQUENCE [LARGE SCALE GENOMIC DNA]</scope>
    <source>
        <strain evidence="7">Z151</strain>
    </source>
</reference>
<dbReference type="InterPro" id="IPR036249">
    <property type="entry name" value="Thioredoxin-like_sf"/>
</dbReference>
<dbReference type="Proteomes" id="UP000192578">
    <property type="component" value="Unassembled WGS sequence"/>
</dbReference>
<dbReference type="EC" id="2.5.1.18" evidence="1"/>
<keyword evidence="2" id="KW-0808">Transferase</keyword>
<dbReference type="PANTHER" id="PTHR11571">
    <property type="entry name" value="GLUTATHIONE S-TRANSFERASE"/>
    <property type="match status" value="1"/>
</dbReference>